<protein>
    <submittedName>
        <fullName evidence="2">Uncharacterized protein</fullName>
    </submittedName>
</protein>
<accession>A0A5B7EN64</accession>
<comment type="caution">
    <text evidence="2">The sequence shown here is derived from an EMBL/GenBank/DDBJ whole genome shotgun (WGS) entry which is preliminary data.</text>
</comment>
<feature type="region of interest" description="Disordered" evidence="1">
    <location>
        <begin position="57"/>
        <end position="94"/>
    </location>
</feature>
<dbReference type="Proteomes" id="UP000324222">
    <property type="component" value="Unassembled WGS sequence"/>
</dbReference>
<sequence length="94" mass="10250">MLMVGHQFIVVLWHTDRALRGKSRARHPPHHAALPPRPVTASLVFLLVSSSELRCRQHRGSRRGRMLGCSDPSRAASGPGQVRAAPPVEASVTD</sequence>
<keyword evidence="3" id="KW-1185">Reference proteome</keyword>
<evidence type="ECO:0000313" key="3">
    <source>
        <dbReference type="Proteomes" id="UP000324222"/>
    </source>
</evidence>
<organism evidence="2 3">
    <name type="scientific">Portunus trituberculatus</name>
    <name type="common">Swimming crab</name>
    <name type="synonym">Neptunus trituberculatus</name>
    <dbReference type="NCBI Taxonomy" id="210409"/>
    <lineage>
        <taxon>Eukaryota</taxon>
        <taxon>Metazoa</taxon>
        <taxon>Ecdysozoa</taxon>
        <taxon>Arthropoda</taxon>
        <taxon>Crustacea</taxon>
        <taxon>Multicrustacea</taxon>
        <taxon>Malacostraca</taxon>
        <taxon>Eumalacostraca</taxon>
        <taxon>Eucarida</taxon>
        <taxon>Decapoda</taxon>
        <taxon>Pleocyemata</taxon>
        <taxon>Brachyura</taxon>
        <taxon>Eubrachyura</taxon>
        <taxon>Portunoidea</taxon>
        <taxon>Portunidae</taxon>
        <taxon>Portuninae</taxon>
        <taxon>Portunus</taxon>
    </lineage>
</organism>
<name>A0A5B7EN64_PORTR</name>
<evidence type="ECO:0000256" key="1">
    <source>
        <dbReference type="SAM" id="MobiDB-lite"/>
    </source>
</evidence>
<gene>
    <name evidence="2" type="ORF">E2C01_029058</name>
</gene>
<proteinExistence type="predicted"/>
<dbReference type="AlphaFoldDB" id="A0A5B7EN64"/>
<dbReference type="EMBL" id="VSRR010003314">
    <property type="protein sequence ID" value="MPC35632.1"/>
    <property type="molecule type" value="Genomic_DNA"/>
</dbReference>
<reference evidence="2 3" key="1">
    <citation type="submission" date="2019-05" db="EMBL/GenBank/DDBJ databases">
        <title>Another draft genome of Portunus trituberculatus and its Hox gene families provides insights of decapod evolution.</title>
        <authorList>
            <person name="Jeong J.-H."/>
            <person name="Song I."/>
            <person name="Kim S."/>
            <person name="Choi T."/>
            <person name="Kim D."/>
            <person name="Ryu S."/>
            <person name="Kim W."/>
        </authorList>
    </citation>
    <scope>NUCLEOTIDE SEQUENCE [LARGE SCALE GENOMIC DNA]</scope>
    <source>
        <tissue evidence="2">Muscle</tissue>
    </source>
</reference>
<evidence type="ECO:0000313" key="2">
    <source>
        <dbReference type="EMBL" id="MPC35632.1"/>
    </source>
</evidence>